<accession>A0A941DIW6</accession>
<gene>
    <name evidence="1" type="ORF">KDM89_05400</name>
</gene>
<dbReference type="Proteomes" id="UP000680067">
    <property type="component" value="Unassembled WGS sequence"/>
</dbReference>
<dbReference type="RefSeq" id="WP_212686921.1">
    <property type="nucleotide sequence ID" value="NZ_JAGSPN010000003.1"/>
</dbReference>
<reference evidence="1" key="1">
    <citation type="submission" date="2021-04" db="EMBL/GenBank/DDBJ databases">
        <title>novel species isolated from subtropical streams in China.</title>
        <authorList>
            <person name="Lu H."/>
        </authorList>
    </citation>
    <scope>NUCLEOTIDE SEQUENCE</scope>
    <source>
        <strain evidence="1">LFS511W</strain>
    </source>
</reference>
<comment type="caution">
    <text evidence="1">The sequence shown here is derived from an EMBL/GenBank/DDBJ whole genome shotgun (WGS) entry which is preliminary data.</text>
</comment>
<proteinExistence type="predicted"/>
<name>A0A941DIW6_9BURK</name>
<keyword evidence="2" id="KW-1185">Reference proteome</keyword>
<dbReference type="EMBL" id="JAGSPN010000003">
    <property type="protein sequence ID" value="MBR7781563.1"/>
    <property type="molecule type" value="Genomic_DNA"/>
</dbReference>
<sequence length="159" mass="18448">MNKDFDFYLGRWKVENQRLKARLQGCQEWESFTAVQHNKALPGGIGNYDDFVADDWRPGFTGMSLRIFDPRTQLWSIYWLDNLSGGLDARGYLQPPVVGRFENGTGVFTGEDTLDGKPILVRYTWSDTHTDTPRWEQAMSDDQGKNWETNWIMQMSRAD</sequence>
<protein>
    <recommendedName>
        <fullName evidence="3">DUF1579 domain-containing protein</fullName>
    </recommendedName>
</protein>
<organism evidence="1 2">
    <name type="scientific">Undibacterium luofuense</name>
    <dbReference type="NCBI Taxonomy" id="2828733"/>
    <lineage>
        <taxon>Bacteria</taxon>
        <taxon>Pseudomonadati</taxon>
        <taxon>Pseudomonadota</taxon>
        <taxon>Betaproteobacteria</taxon>
        <taxon>Burkholderiales</taxon>
        <taxon>Oxalobacteraceae</taxon>
        <taxon>Undibacterium</taxon>
    </lineage>
</organism>
<evidence type="ECO:0000313" key="2">
    <source>
        <dbReference type="Proteomes" id="UP000680067"/>
    </source>
</evidence>
<dbReference type="AlphaFoldDB" id="A0A941DIW6"/>
<evidence type="ECO:0008006" key="3">
    <source>
        <dbReference type="Google" id="ProtNLM"/>
    </source>
</evidence>
<evidence type="ECO:0000313" key="1">
    <source>
        <dbReference type="EMBL" id="MBR7781563.1"/>
    </source>
</evidence>